<dbReference type="UniPathway" id="UPA00109">
    <property type="reaction ID" value="UER00187"/>
</dbReference>
<protein>
    <recommendedName>
        <fullName evidence="6">Enolase</fullName>
        <ecNumber evidence="6">4.2.1.11</ecNumber>
    </recommendedName>
    <alternativeName>
        <fullName evidence="6">2-phospho-D-glycerate hydro-lyase</fullName>
    </alternativeName>
    <alternativeName>
        <fullName evidence="6">2-phosphoglycerate dehydratase</fullName>
    </alternativeName>
</protein>
<dbReference type="SFLD" id="SFLDS00001">
    <property type="entry name" value="Enolase"/>
    <property type="match status" value="1"/>
</dbReference>
<dbReference type="InterPro" id="IPR036849">
    <property type="entry name" value="Enolase-like_C_sf"/>
</dbReference>
<dbReference type="InterPro" id="IPR000941">
    <property type="entry name" value="Enolase"/>
</dbReference>
<keyword evidence="4 6" id="KW-0324">Glycolysis</keyword>
<evidence type="ECO:0000256" key="2">
    <source>
        <dbReference type="ARBA" id="ARBA00009604"/>
    </source>
</evidence>
<dbReference type="CDD" id="cd03313">
    <property type="entry name" value="enolase"/>
    <property type="match status" value="1"/>
</dbReference>
<dbReference type="SFLD" id="SFLDF00002">
    <property type="entry name" value="enolase"/>
    <property type="match status" value="1"/>
</dbReference>
<dbReference type="Pfam" id="PF00113">
    <property type="entry name" value="Enolase_C"/>
    <property type="match status" value="1"/>
</dbReference>
<keyword evidence="6" id="KW-0964">Secreted</keyword>
<feature type="binding site" evidence="6">
    <location>
        <position position="162"/>
    </location>
    <ligand>
        <name>(2R)-2-phosphoglycerate</name>
        <dbReference type="ChEBI" id="CHEBI:58289"/>
    </ligand>
</feature>
<evidence type="ECO:0000256" key="8">
    <source>
        <dbReference type="PIRSR" id="PIRSR001400-2"/>
    </source>
</evidence>
<feature type="binding site" evidence="8">
    <location>
        <position position="385"/>
    </location>
    <ligand>
        <name>substrate</name>
    </ligand>
</feature>
<organism evidence="12 13">
    <name type="scientific">Candidatus Iainarchaeum sp</name>
    <dbReference type="NCBI Taxonomy" id="3101447"/>
    <lineage>
        <taxon>Archaea</taxon>
        <taxon>Candidatus Iainarchaeota</taxon>
        <taxon>Candidatus Iainarchaeia</taxon>
        <taxon>Candidatus Iainarchaeales</taxon>
        <taxon>Candidatus Iainarchaeaceae</taxon>
        <taxon>Candidatus Iainarchaeum</taxon>
    </lineage>
</organism>
<accession>A0A497JHF0</accession>
<feature type="domain" description="Enolase N-terminal" evidence="11">
    <location>
        <begin position="2"/>
        <end position="130"/>
    </location>
</feature>
<dbReference type="Gene3D" id="3.30.390.10">
    <property type="entry name" value="Enolase-like, N-terminal domain"/>
    <property type="match status" value="1"/>
</dbReference>
<proteinExistence type="inferred from homology"/>
<dbReference type="GO" id="GO:0005576">
    <property type="term" value="C:extracellular region"/>
    <property type="evidence" value="ECO:0007669"/>
    <property type="project" value="UniProtKB-SubCell"/>
</dbReference>
<feature type="active site" description="Proton acceptor" evidence="6 7">
    <location>
        <position position="334"/>
    </location>
</feature>
<keyword evidence="5 6" id="KW-0456">Lyase</keyword>
<dbReference type="PANTHER" id="PTHR11902">
    <property type="entry name" value="ENOLASE"/>
    <property type="match status" value="1"/>
</dbReference>
<dbReference type="SMART" id="SM01193">
    <property type="entry name" value="Enolase_N"/>
    <property type="match status" value="1"/>
</dbReference>
<feature type="active site" description="Proton donor" evidence="6 7">
    <location>
        <position position="206"/>
    </location>
</feature>
<feature type="binding site" evidence="8">
    <location>
        <position position="154"/>
    </location>
    <ligand>
        <name>substrate</name>
    </ligand>
</feature>
<evidence type="ECO:0000256" key="5">
    <source>
        <dbReference type="ARBA" id="ARBA00023239"/>
    </source>
</evidence>
<dbReference type="InterPro" id="IPR020811">
    <property type="entry name" value="Enolase_N"/>
</dbReference>
<feature type="binding site" evidence="6">
    <location>
        <position position="363"/>
    </location>
    <ligand>
        <name>(2R)-2-phosphoglycerate</name>
        <dbReference type="ChEBI" id="CHEBI:58289"/>
    </ligand>
</feature>
<evidence type="ECO:0000313" key="12">
    <source>
        <dbReference type="EMBL" id="RLG69804.1"/>
    </source>
</evidence>
<dbReference type="PROSITE" id="PS00164">
    <property type="entry name" value="ENOLASE"/>
    <property type="match status" value="1"/>
</dbReference>
<dbReference type="InterPro" id="IPR029017">
    <property type="entry name" value="Enolase-like_N"/>
</dbReference>
<comment type="function">
    <text evidence="6">Catalyzes the reversible conversion of 2-phosphoglycerate (2-PG) into phosphoenolpyruvate (PEP). It is essential for the degradation of carbohydrates via glycolysis.</text>
</comment>
<dbReference type="Gene3D" id="3.20.20.120">
    <property type="entry name" value="Enolase-like C-terminal domain"/>
    <property type="match status" value="1"/>
</dbReference>
<feature type="binding site" evidence="6">
    <location>
        <position position="334"/>
    </location>
    <ligand>
        <name>(2R)-2-phosphoglycerate</name>
        <dbReference type="ChEBI" id="CHEBI:58289"/>
    </ligand>
</feature>
<dbReference type="SUPFAM" id="SSF51604">
    <property type="entry name" value="Enolase C-terminal domain-like"/>
    <property type="match status" value="1"/>
</dbReference>
<keyword evidence="6" id="KW-0963">Cytoplasm</keyword>
<feature type="binding site" evidence="8">
    <location>
        <position position="163"/>
    </location>
    <ligand>
        <name>substrate</name>
    </ligand>
</feature>
<reference evidence="12 13" key="1">
    <citation type="submission" date="2018-06" db="EMBL/GenBank/DDBJ databases">
        <title>Extensive metabolic versatility and redundancy in microbially diverse, dynamic hydrothermal sediments.</title>
        <authorList>
            <person name="Dombrowski N."/>
            <person name="Teske A."/>
            <person name="Baker B.J."/>
        </authorList>
    </citation>
    <scope>NUCLEOTIDE SEQUENCE [LARGE SCALE GENOMIC DNA]</scope>
    <source>
        <strain evidence="12">B9_G13</strain>
    </source>
</reference>
<feature type="domain" description="Enolase C-terminal TIM barrel" evidence="10">
    <location>
        <begin position="138"/>
        <end position="420"/>
    </location>
</feature>
<feature type="binding site" evidence="8">
    <location>
        <position position="309"/>
    </location>
    <ligand>
        <name>substrate</name>
    </ligand>
</feature>
<dbReference type="PANTHER" id="PTHR11902:SF1">
    <property type="entry name" value="ENOLASE"/>
    <property type="match status" value="1"/>
</dbReference>
<comment type="subcellular location">
    <subcellularLocation>
        <location evidence="6">Cytoplasm</location>
    </subcellularLocation>
    <subcellularLocation>
        <location evidence="6">Secreted</location>
    </subcellularLocation>
    <subcellularLocation>
        <location evidence="6">Cell surface</location>
    </subcellularLocation>
    <text evidence="6">Fractions of enolase are present in both the cytoplasm and on the cell surface.</text>
</comment>
<dbReference type="HAMAP" id="MF_00318">
    <property type="entry name" value="Enolase"/>
    <property type="match status" value="1"/>
</dbReference>
<dbReference type="Pfam" id="PF03952">
    <property type="entry name" value="Enolase_N"/>
    <property type="match status" value="1"/>
</dbReference>
<evidence type="ECO:0000256" key="9">
    <source>
        <dbReference type="PIRSR" id="PIRSR001400-3"/>
    </source>
</evidence>
<comment type="similarity">
    <text evidence="2 6">Belongs to the enolase family.</text>
</comment>
<sequence length="421" mass="46401">MIEGIRARQILDSRGNPTIECEIRTVKGTVRAAVPSGASTGSFEAIELRDNEKAFRGKGVLKAVQNINTIIAPKLTGKDPIKQRELDELMLKLDNTQNKSKLGANAIVAVSLAIARAGSLIKDKQLFEYIAELSGAKEVFLPVPQMNVLNGGKHAGLKNDIQEHMIVPLKFESYSEALQAGCEVYYFLKDILKQKFGARAALVGDEGGFVPPIETTRERLELMEKAIDEAGYKGKVLIALDSAASEFFYENTYVLGEEELSSGEMIDFYNELIKSFAIFSIEDALAEEDWQGWQELTKKLGNKVQIVGDDLLVTNAERIKKAIELQACNALLLKVNQIGTLSEAIDAAKLAFQNNWQVVVSHRSGETCDPFIASLVVGLGAKQCKFGAPARSERNSKYNHLLRIEETLKEQGKARYAGKFL</sequence>
<comment type="cofactor">
    <cofactor evidence="9">
        <name>Mg(2+)</name>
        <dbReference type="ChEBI" id="CHEBI:18420"/>
    </cofactor>
    <text evidence="9">Mg(2+) is required for catalysis and for stabilizing the dimer.</text>
</comment>
<dbReference type="PIRSF" id="PIRSF001400">
    <property type="entry name" value="Enolase"/>
    <property type="match status" value="1"/>
</dbReference>
<feature type="binding site" evidence="6">
    <location>
        <position position="364"/>
    </location>
    <ligand>
        <name>(2R)-2-phosphoglycerate</name>
        <dbReference type="ChEBI" id="CHEBI:58289"/>
    </ligand>
</feature>
<feature type="binding site" evidence="8">
    <location>
        <position position="282"/>
    </location>
    <ligand>
        <name>substrate</name>
    </ligand>
</feature>
<feature type="binding site" evidence="6 9">
    <location>
        <position position="282"/>
    </location>
    <ligand>
        <name>Mg(2+)</name>
        <dbReference type="ChEBI" id="CHEBI:18420"/>
    </ligand>
</feature>
<evidence type="ECO:0000256" key="6">
    <source>
        <dbReference type="HAMAP-Rule" id="MF_00318"/>
    </source>
</evidence>
<keyword evidence="3 6" id="KW-0460">Magnesium</keyword>
<dbReference type="Proteomes" id="UP000277633">
    <property type="component" value="Unassembled WGS sequence"/>
</dbReference>
<evidence type="ECO:0000313" key="13">
    <source>
        <dbReference type="Proteomes" id="UP000277633"/>
    </source>
</evidence>
<evidence type="ECO:0000256" key="1">
    <source>
        <dbReference type="ARBA" id="ARBA00005031"/>
    </source>
</evidence>
<keyword evidence="6 9" id="KW-0479">Metal-binding</keyword>
<dbReference type="GO" id="GO:0000287">
    <property type="term" value="F:magnesium ion binding"/>
    <property type="evidence" value="ECO:0007669"/>
    <property type="project" value="UniProtKB-UniRule"/>
</dbReference>
<evidence type="ECO:0000256" key="3">
    <source>
        <dbReference type="ARBA" id="ARBA00022842"/>
    </source>
</evidence>
<feature type="binding site" evidence="8">
    <location>
        <begin position="361"/>
        <end position="364"/>
    </location>
    <ligand>
        <name>substrate</name>
    </ligand>
</feature>
<dbReference type="NCBIfam" id="TIGR01060">
    <property type="entry name" value="eno"/>
    <property type="match status" value="1"/>
</dbReference>
<evidence type="ECO:0000256" key="4">
    <source>
        <dbReference type="ARBA" id="ARBA00023152"/>
    </source>
</evidence>
<dbReference type="EMBL" id="QMWO01000045">
    <property type="protein sequence ID" value="RLG69804.1"/>
    <property type="molecule type" value="Genomic_DNA"/>
</dbReference>
<dbReference type="GO" id="GO:0004634">
    <property type="term" value="F:phosphopyruvate hydratase activity"/>
    <property type="evidence" value="ECO:0007669"/>
    <property type="project" value="UniProtKB-UniRule"/>
</dbReference>
<comment type="pathway">
    <text evidence="1 6">Carbohydrate degradation; glycolysis; pyruvate from D-glyceraldehyde 3-phosphate: step 4/5.</text>
</comment>
<dbReference type="EC" id="4.2.1.11" evidence="6"/>
<dbReference type="GO" id="GO:0009986">
    <property type="term" value="C:cell surface"/>
    <property type="evidence" value="ECO:0007669"/>
    <property type="project" value="UniProtKB-SubCell"/>
</dbReference>
<dbReference type="InterPro" id="IPR020810">
    <property type="entry name" value="Enolase_C"/>
</dbReference>
<feature type="binding site" evidence="6 9">
    <location>
        <position position="241"/>
    </location>
    <ligand>
        <name>Mg(2+)</name>
        <dbReference type="ChEBI" id="CHEBI:18420"/>
    </ligand>
</feature>
<evidence type="ECO:0000259" key="10">
    <source>
        <dbReference type="SMART" id="SM01192"/>
    </source>
</evidence>
<keyword evidence="12" id="KW-0670">Pyruvate</keyword>
<dbReference type="InterPro" id="IPR020809">
    <property type="entry name" value="Enolase_CS"/>
</dbReference>
<comment type="cofactor">
    <cofactor evidence="6">
        <name>Mg(2+)</name>
        <dbReference type="ChEBI" id="CHEBI:18420"/>
    </cofactor>
    <text evidence="6">Binds a second Mg(2+) ion via substrate during catalysis.</text>
</comment>
<evidence type="ECO:0000259" key="11">
    <source>
        <dbReference type="SMART" id="SM01193"/>
    </source>
</evidence>
<evidence type="ECO:0000256" key="7">
    <source>
        <dbReference type="PIRSR" id="PIRSR001400-1"/>
    </source>
</evidence>
<comment type="catalytic activity">
    <reaction evidence="6">
        <text>(2R)-2-phosphoglycerate = phosphoenolpyruvate + H2O</text>
        <dbReference type="Rhea" id="RHEA:10164"/>
        <dbReference type="ChEBI" id="CHEBI:15377"/>
        <dbReference type="ChEBI" id="CHEBI:58289"/>
        <dbReference type="ChEBI" id="CHEBI:58702"/>
        <dbReference type="EC" id="4.2.1.11"/>
    </reaction>
</comment>
<dbReference type="SUPFAM" id="SSF54826">
    <property type="entry name" value="Enolase N-terminal domain-like"/>
    <property type="match status" value="1"/>
</dbReference>
<dbReference type="SFLD" id="SFLDG00178">
    <property type="entry name" value="enolase"/>
    <property type="match status" value="1"/>
</dbReference>
<dbReference type="GO" id="GO:0000015">
    <property type="term" value="C:phosphopyruvate hydratase complex"/>
    <property type="evidence" value="ECO:0007669"/>
    <property type="project" value="InterPro"/>
</dbReference>
<feature type="binding site" evidence="6 9">
    <location>
        <position position="309"/>
    </location>
    <ligand>
        <name>Mg(2+)</name>
        <dbReference type="ChEBI" id="CHEBI:18420"/>
    </ligand>
</feature>
<comment type="caution">
    <text evidence="12">The sequence shown here is derived from an EMBL/GenBank/DDBJ whole genome shotgun (WGS) entry which is preliminary data.</text>
</comment>
<dbReference type="GO" id="GO:0006096">
    <property type="term" value="P:glycolytic process"/>
    <property type="evidence" value="ECO:0007669"/>
    <property type="project" value="UniProtKB-UniRule"/>
</dbReference>
<name>A0A497JHF0_9ARCH</name>
<dbReference type="AlphaFoldDB" id="A0A497JHF0"/>
<feature type="binding site" evidence="6">
    <location>
        <position position="385"/>
    </location>
    <ligand>
        <name>(2R)-2-phosphoglycerate</name>
        <dbReference type="ChEBI" id="CHEBI:58289"/>
    </ligand>
</feature>
<gene>
    <name evidence="6" type="primary">eno</name>
    <name evidence="12" type="ORF">DRO07_01605</name>
</gene>
<dbReference type="SMART" id="SM01192">
    <property type="entry name" value="Enolase_C"/>
    <property type="match status" value="1"/>
</dbReference>
<dbReference type="PRINTS" id="PR00148">
    <property type="entry name" value="ENOLASE"/>
</dbReference>